<evidence type="ECO:0000313" key="2">
    <source>
        <dbReference type="EMBL" id="SIM85622.1"/>
    </source>
</evidence>
<evidence type="ECO:0000256" key="1">
    <source>
        <dbReference type="SAM" id="Phobius"/>
    </source>
</evidence>
<accession>A0A1N5WK09</accession>
<dbReference type="Pfam" id="PF19733">
    <property type="entry name" value="DUF6223"/>
    <property type="match status" value="1"/>
</dbReference>
<organism evidence="2 3">
    <name type="scientific">Micromonospora cremea</name>
    <dbReference type="NCBI Taxonomy" id="709881"/>
    <lineage>
        <taxon>Bacteria</taxon>
        <taxon>Bacillati</taxon>
        <taxon>Actinomycetota</taxon>
        <taxon>Actinomycetes</taxon>
        <taxon>Micromonosporales</taxon>
        <taxon>Micromonosporaceae</taxon>
        <taxon>Micromonospora</taxon>
    </lineage>
</organism>
<evidence type="ECO:0000313" key="3">
    <source>
        <dbReference type="Proteomes" id="UP000185124"/>
    </source>
</evidence>
<dbReference type="Proteomes" id="UP000185124">
    <property type="component" value="Unassembled WGS sequence"/>
</dbReference>
<keyword evidence="1" id="KW-0812">Transmembrane</keyword>
<keyword evidence="3" id="KW-1185">Reference proteome</keyword>
<feature type="transmembrane region" description="Helical" evidence="1">
    <location>
        <begin position="51"/>
        <end position="73"/>
    </location>
</feature>
<keyword evidence="1" id="KW-1133">Transmembrane helix</keyword>
<feature type="transmembrane region" description="Helical" evidence="1">
    <location>
        <begin position="120"/>
        <end position="141"/>
    </location>
</feature>
<proteinExistence type="predicted"/>
<keyword evidence="1" id="KW-0472">Membrane</keyword>
<name>A0A1N5WK09_9ACTN</name>
<dbReference type="STRING" id="709881.SAMN04489832_2536"/>
<dbReference type="EMBL" id="FSQT01000001">
    <property type="protein sequence ID" value="SIM85622.1"/>
    <property type="molecule type" value="Genomic_DNA"/>
</dbReference>
<dbReference type="AlphaFoldDB" id="A0A1N5WK09"/>
<gene>
    <name evidence="2" type="ORF">SAMN04489832_2536</name>
</gene>
<feature type="transmembrane region" description="Helical" evidence="1">
    <location>
        <begin position="85"/>
        <end position="108"/>
    </location>
</feature>
<reference evidence="3" key="1">
    <citation type="submission" date="2016-12" db="EMBL/GenBank/DDBJ databases">
        <authorList>
            <person name="Varghese N."/>
            <person name="Submissions S."/>
        </authorList>
    </citation>
    <scope>NUCLEOTIDE SEQUENCE [LARGE SCALE GENOMIC DNA]</scope>
    <source>
        <strain evidence="3">DSM 45599</strain>
    </source>
</reference>
<protein>
    <submittedName>
        <fullName evidence="2">Uncharacterized protein</fullName>
    </submittedName>
</protein>
<dbReference type="InterPro" id="IPR045770">
    <property type="entry name" value="DUF6223"/>
</dbReference>
<sequence length="147" mass="13771">MRPSRAPMSVRLVLAAAGAVLIGGLGFAVPAAAHASAQPIAAGVDTMSAGRLGASVAAMLGLAGVIIGGLALARPTSRLGTGNGRLGAMLALAVGLIGIALGGLVVATSDSGIGTGNGRGGAYVALVVGLIAAALGGLALARSRRAG</sequence>